<dbReference type="InterPro" id="IPR043504">
    <property type="entry name" value="Peptidase_S1_PA_chymotrypsin"/>
</dbReference>
<keyword evidence="3 15" id="KW-0768">Sushi</keyword>
<evidence type="ECO:0000256" key="15">
    <source>
        <dbReference type="PROSITE-ProRule" id="PRU00302"/>
    </source>
</evidence>
<dbReference type="InterPro" id="IPR001304">
    <property type="entry name" value="C-type_lectin-like"/>
</dbReference>
<evidence type="ECO:0000259" key="20">
    <source>
        <dbReference type="PROSITE" id="PS50820"/>
    </source>
</evidence>
<feature type="disulfide bond" evidence="15">
    <location>
        <begin position="341"/>
        <end position="368"/>
    </location>
</feature>
<dbReference type="AlphaFoldDB" id="A0A0E4B7Z5"/>
<evidence type="ECO:0000256" key="8">
    <source>
        <dbReference type="ARBA" id="ARBA00022820"/>
    </source>
</evidence>
<keyword evidence="11" id="KW-0325">Glycoprotein</keyword>
<evidence type="ECO:0000256" key="14">
    <source>
        <dbReference type="PROSITE-ProRule" id="PRU00076"/>
    </source>
</evidence>
<organism evidence="22">
    <name type="scientific">Epanerchodus sp. RS-2014</name>
    <dbReference type="NCBI Taxonomy" id="1569310"/>
    <lineage>
        <taxon>Eukaryota</taxon>
        <taxon>Metazoa</taxon>
        <taxon>Ecdysozoa</taxon>
        <taxon>Arthropoda</taxon>
        <taxon>Myriapoda</taxon>
        <taxon>Diplopoda</taxon>
        <taxon>Helminthomorpha</taxon>
        <taxon>Polydesmida</taxon>
        <taxon>Polydesmidae</taxon>
        <taxon>Epanerchodus</taxon>
    </lineage>
</organism>
<dbReference type="InterPro" id="IPR036609">
    <property type="entry name" value="LCCL_sf"/>
</dbReference>
<dbReference type="SMART" id="SM00034">
    <property type="entry name" value="CLECT"/>
    <property type="match status" value="1"/>
</dbReference>
<dbReference type="SMART" id="SM00181">
    <property type="entry name" value="EGF"/>
    <property type="match status" value="1"/>
</dbReference>
<dbReference type="CDD" id="cd00190">
    <property type="entry name" value="Tryp_SPc"/>
    <property type="match status" value="1"/>
</dbReference>
<keyword evidence="10 14" id="KW-1015">Disulfide bond</keyword>
<dbReference type="SUPFAM" id="SSF56436">
    <property type="entry name" value="C-type lectin-like"/>
    <property type="match status" value="1"/>
</dbReference>
<evidence type="ECO:0000256" key="11">
    <source>
        <dbReference type="ARBA" id="ARBA00023180"/>
    </source>
</evidence>
<dbReference type="PROSITE" id="PS50240">
    <property type="entry name" value="TRYPSIN_DOM"/>
    <property type="match status" value="1"/>
</dbReference>
<dbReference type="CDD" id="cd00037">
    <property type="entry name" value="CLECT"/>
    <property type="match status" value="1"/>
</dbReference>
<evidence type="ECO:0000256" key="10">
    <source>
        <dbReference type="ARBA" id="ARBA00023157"/>
    </source>
</evidence>
<dbReference type="Pfam" id="PF00059">
    <property type="entry name" value="Lectin_C"/>
    <property type="match status" value="1"/>
</dbReference>
<gene>
    <name evidence="22" type="primary">FC-like</name>
</gene>
<dbReference type="SMART" id="SM00020">
    <property type="entry name" value="Tryp_SPc"/>
    <property type="match status" value="1"/>
</dbReference>
<feature type="domain" description="Sushi" evidence="21">
    <location>
        <begin position="308"/>
        <end position="370"/>
    </location>
</feature>
<dbReference type="PROSITE" id="PS50026">
    <property type="entry name" value="EGF_3"/>
    <property type="match status" value="1"/>
</dbReference>
<keyword evidence="9 16" id="KW-0720">Serine protease</keyword>
<dbReference type="PROSITE" id="PS01186">
    <property type="entry name" value="EGF_2"/>
    <property type="match status" value="1"/>
</dbReference>
<dbReference type="InterPro" id="IPR000742">
    <property type="entry name" value="EGF"/>
</dbReference>
<dbReference type="Pfam" id="PF00089">
    <property type="entry name" value="Trypsin"/>
    <property type="match status" value="1"/>
</dbReference>
<dbReference type="FunFam" id="2.40.10.10:FF:000120">
    <property type="entry name" value="Putative serine protease"/>
    <property type="match status" value="1"/>
</dbReference>
<keyword evidence="7 16" id="KW-0378">Hydrolase</keyword>
<evidence type="ECO:0000259" key="18">
    <source>
        <dbReference type="PROSITE" id="PS50026"/>
    </source>
</evidence>
<dbReference type="SMART" id="SM00032">
    <property type="entry name" value="CCP"/>
    <property type="match status" value="6"/>
</dbReference>
<keyword evidence="2" id="KW-0964">Secreted</keyword>
<dbReference type="InterPro" id="IPR001254">
    <property type="entry name" value="Trypsin_dom"/>
</dbReference>
<dbReference type="GO" id="GO:0004252">
    <property type="term" value="F:serine-type endopeptidase activity"/>
    <property type="evidence" value="ECO:0007669"/>
    <property type="project" value="InterPro"/>
</dbReference>
<feature type="domain" description="Sushi" evidence="21">
    <location>
        <begin position="696"/>
        <end position="791"/>
    </location>
</feature>
<comment type="catalytic activity">
    <reaction evidence="12">
        <text>Selective cleavage of 103-Arg-|-Ser-104 and 124-Ile-|-Ile-125 bonds in Limulus clotting factor B to form activated factor B. Cleavage of -Pro-Arg-|-Xaa- bonds in synthetic substrates.</text>
        <dbReference type="EC" id="3.4.21.84"/>
    </reaction>
</comment>
<dbReference type="GO" id="GO:0042381">
    <property type="term" value="P:hemolymph coagulation"/>
    <property type="evidence" value="ECO:0007669"/>
    <property type="project" value="UniProtKB-KW"/>
</dbReference>
<dbReference type="PANTHER" id="PTHR46393:SF7">
    <property type="entry name" value="COMPLEMENT C2"/>
    <property type="match status" value="1"/>
</dbReference>
<feature type="domain" description="Sushi" evidence="21">
    <location>
        <begin position="632"/>
        <end position="694"/>
    </location>
</feature>
<dbReference type="EMBL" id="LC013278">
    <property type="protein sequence ID" value="BAR45636.1"/>
    <property type="molecule type" value="mRNA"/>
</dbReference>
<evidence type="ECO:0000256" key="16">
    <source>
        <dbReference type="RuleBase" id="RU363034"/>
    </source>
</evidence>
<dbReference type="InterPro" id="IPR009003">
    <property type="entry name" value="Peptidase_S1_PA"/>
</dbReference>
<comment type="caution">
    <text evidence="14">Lacks conserved residue(s) required for the propagation of feature annotation.</text>
</comment>
<reference evidence="22" key="1">
    <citation type="submission" date="2014-12" db="EMBL/GenBank/DDBJ databases">
        <title>Evolution of the complement system in protostomes revealed by de novo transcriptome analysis of six species of Arthropoda.</title>
        <authorList>
            <person name="Nonaka M."/>
            <person name="Sekiguchi R."/>
        </authorList>
    </citation>
    <scope>NUCLEOTIDE SEQUENCE</scope>
</reference>
<dbReference type="SUPFAM" id="SSF57535">
    <property type="entry name" value="Complement control module/SCR domain"/>
    <property type="match status" value="5"/>
</dbReference>
<dbReference type="PROSITE" id="PS00135">
    <property type="entry name" value="TRYPSIN_SER"/>
    <property type="match status" value="1"/>
</dbReference>
<dbReference type="InterPro" id="IPR033116">
    <property type="entry name" value="TRYPSIN_SER"/>
</dbReference>
<dbReference type="Gene3D" id="2.170.130.20">
    <property type="entry name" value="LCCL-like domain"/>
    <property type="match status" value="1"/>
</dbReference>
<evidence type="ECO:0000256" key="6">
    <source>
        <dbReference type="ARBA" id="ARBA00022737"/>
    </source>
</evidence>
<evidence type="ECO:0000256" key="7">
    <source>
        <dbReference type="ARBA" id="ARBA00022801"/>
    </source>
</evidence>
<dbReference type="InterPro" id="IPR000436">
    <property type="entry name" value="Sushi_SCR_CCP_dom"/>
</dbReference>
<feature type="disulfide bond" evidence="15">
    <location>
        <begin position="665"/>
        <end position="692"/>
    </location>
</feature>
<feature type="domain" description="Sushi" evidence="21">
    <location>
        <begin position="248"/>
        <end position="306"/>
    </location>
</feature>
<dbReference type="InterPro" id="IPR016186">
    <property type="entry name" value="C-type_lectin-like/link_sf"/>
</dbReference>
<keyword evidence="6" id="KW-0677">Repeat</keyword>
<dbReference type="SUPFAM" id="SSF50494">
    <property type="entry name" value="Trypsin-like serine proteases"/>
    <property type="match status" value="1"/>
</dbReference>
<evidence type="ECO:0000256" key="4">
    <source>
        <dbReference type="ARBA" id="ARBA00022670"/>
    </source>
</evidence>
<dbReference type="PROSITE" id="PS50820">
    <property type="entry name" value="LCCL"/>
    <property type="match status" value="1"/>
</dbReference>
<evidence type="ECO:0000256" key="5">
    <source>
        <dbReference type="ARBA" id="ARBA00022729"/>
    </source>
</evidence>
<dbReference type="InterPro" id="IPR018114">
    <property type="entry name" value="TRYPSIN_HIS"/>
</dbReference>
<dbReference type="CDD" id="cd00054">
    <property type="entry name" value="EGF_CA"/>
    <property type="match status" value="1"/>
</dbReference>
<dbReference type="Gene3D" id="2.40.10.10">
    <property type="entry name" value="Trypsin-like serine proteases"/>
    <property type="match status" value="1"/>
</dbReference>
<feature type="signal peptide" evidence="17">
    <location>
        <begin position="1"/>
        <end position="19"/>
    </location>
</feature>
<evidence type="ECO:0000256" key="9">
    <source>
        <dbReference type="ARBA" id="ARBA00022825"/>
    </source>
</evidence>
<sequence>MATALIITIISTLCLFAQSARVDVGLCNDWNFQCSCGSSYQFSIPIKQCSSFYRWKLQCKPCSDFNENTLCSKYVHCLECNRDQCTKCPVNRYGQWCSGVCQCQNGGTCNNDGVCFCPAGYTGPQCQIQKCLHPESMPNTDVSLPNTDVGSTATYSCQPGYSMAPNSNNLRVCGTDGRWSGHAPHCQKRCPTLSLPSSLTSDPDINNQSWFVQSTAFKCPANLQILGPISINCLSNGEWDSPPPRCVSPCPVPASVENGHAFYQTQELVDGGKVRFVCARDYRIVGEKEATCMSGNWSHPPPTCEKILYCTDPGVPEFGERQTVRGVGDDMSVGTKVTYSCTKGSILIGPSEATCLDNATWTNGRPTCVFVSNQEITCETKGSDVVAANHAPLRISCPDECQKNNPPIWGTVIYKKDSRICASAIHAGMIPSEGGSVFVVNNGIYNQFVPSSSNGIKTKRLRGAAESYRFNYVDPEEEETKCPSGWSEIGEKCVVYVDKATDWKEAKSICKNLNSHLVELATKNETEQIRGLMKSRMASVNKERIWSSNLVTFPTPPLIKNNETVIENRTDSNSTLNDEPKKGIEIKKKTLQNDTNCSALDIKVGNIQKEDCQQKLNFFCATNAREIEPEGPVCDEPPAILHGSFQIKDETESIYSEGTIVKYKCQSLYYLSGKSEITCTSNATWNTSPPKCIRAAACSDPPPVNNGFFDVVPEPRVRVSTSPSVQTPKKLTAAEKHLAESEKATVPSNYHRVNTKIQFECESRYYKLIGSSTRTCMADSTWSGRQPSCQPVCGSSSAPRSPFVVGGKPSIAGQWPWQVGIARKIANEDATGPEDEYIWYLACGAALLTESWVVTAAHCVAVEGTAMLVEPKDLKLYFGKYYRNDTRDDSEVQIREVESIQMHPNFNPVIYDGDIALIHLKTPVKLSGRVQPVCLPDPYSGMSDRHLKAGTIATVTGWGRNSNNETPTYPELLMHAEVRVVSSEECEKGYQLSDIPLSVTGNMFCAGNDNSGGKTDACSGDSGGPLVVADGTGVNEKWYLEGIVSWGSPRGCGMDREYGGYTKVSIFLEWIKQYI</sequence>
<dbReference type="GO" id="GO:0005576">
    <property type="term" value="C:extracellular region"/>
    <property type="evidence" value="ECO:0007669"/>
    <property type="project" value="UniProtKB-SubCell"/>
</dbReference>
<keyword evidence="8" id="KW-0353">Hemolymph clotting</keyword>
<dbReference type="Pfam" id="PF03815">
    <property type="entry name" value="LCCL"/>
    <property type="match status" value="1"/>
</dbReference>
<accession>A0A0E4B7Z5</accession>
<feature type="domain" description="Sushi" evidence="21">
    <location>
        <begin position="129"/>
        <end position="188"/>
    </location>
</feature>
<dbReference type="InterPro" id="IPR016187">
    <property type="entry name" value="CTDL_fold"/>
</dbReference>
<dbReference type="EC" id="3.4.21.84" evidence="13"/>
<proteinExistence type="evidence at transcript level"/>
<feature type="domain" description="LCCL" evidence="20">
    <location>
        <begin position="372"/>
        <end position="468"/>
    </location>
</feature>
<dbReference type="PROSITE" id="PS50923">
    <property type="entry name" value="SUSHI"/>
    <property type="match status" value="5"/>
</dbReference>
<evidence type="ECO:0000259" key="21">
    <source>
        <dbReference type="PROSITE" id="PS50923"/>
    </source>
</evidence>
<dbReference type="Gene3D" id="2.10.25.10">
    <property type="entry name" value="Laminin"/>
    <property type="match status" value="1"/>
</dbReference>
<evidence type="ECO:0000256" key="17">
    <source>
        <dbReference type="SAM" id="SignalP"/>
    </source>
</evidence>
<dbReference type="PANTHER" id="PTHR46393">
    <property type="entry name" value="SUSHI DOMAIN-CONTAINING PROTEIN"/>
    <property type="match status" value="1"/>
</dbReference>
<name>A0A0E4B7Z5_9MYRI</name>
<evidence type="ECO:0000256" key="1">
    <source>
        <dbReference type="ARBA" id="ARBA00004613"/>
    </source>
</evidence>
<dbReference type="SUPFAM" id="SSF69848">
    <property type="entry name" value="LCCL domain"/>
    <property type="match status" value="1"/>
</dbReference>
<evidence type="ECO:0000313" key="22">
    <source>
        <dbReference type="EMBL" id="BAR45636.1"/>
    </source>
</evidence>
<dbReference type="InterPro" id="IPR001314">
    <property type="entry name" value="Peptidase_S1A"/>
</dbReference>
<dbReference type="InterPro" id="IPR035976">
    <property type="entry name" value="Sushi/SCR/CCP_sf"/>
</dbReference>
<evidence type="ECO:0000256" key="2">
    <source>
        <dbReference type="ARBA" id="ARBA00022525"/>
    </source>
</evidence>
<protein>
    <recommendedName>
        <fullName evidence="13">limulus clotting factor C</fullName>
        <ecNumber evidence="13">3.4.21.84</ecNumber>
    </recommendedName>
</protein>
<comment type="subcellular location">
    <subcellularLocation>
        <location evidence="1">Secreted</location>
    </subcellularLocation>
</comment>
<feature type="domain" description="Peptidase S1" evidence="19">
    <location>
        <begin position="804"/>
        <end position="1075"/>
    </location>
</feature>
<dbReference type="PROSITE" id="PS00134">
    <property type="entry name" value="TRYPSIN_HIS"/>
    <property type="match status" value="1"/>
</dbReference>
<feature type="chain" id="PRO_5002418459" description="limulus clotting factor C" evidence="17">
    <location>
        <begin position="20"/>
        <end position="1075"/>
    </location>
</feature>
<keyword evidence="14" id="KW-0245">EGF-like domain</keyword>
<dbReference type="CDD" id="cd00033">
    <property type="entry name" value="CCP"/>
    <property type="match status" value="6"/>
</dbReference>
<evidence type="ECO:0000256" key="13">
    <source>
        <dbReference type="ARBA" id="ARBA00066707"/>
    </source>
</evidence>
<dbReference type="GO" id="GO:0006508">
    <property type="term" value="P:proteolysis"/>
    <property type="evidence" value="ECO:0007669"/>
    <property type="project" value="UniProtKB-KW"/>
</dbReference>
<keyword evidence="5 17" id="KW-0732">Signal</keyword>
<keyword evidence="4 16" id="KW-0645">Protease</keyword>
<feature type="disulfide bond" evidence="14">
    <location>
        <begin position="117"/>
        <end position="126"/>
    </location>
</feature>
<dbReference type="InterPro" id="IPR004043">
    <property type="entry name" value="LCCL"/>
</dbReference>
<dbReference type="SMART" id="SM00603">
    <property type="entry name" value="LCCL"/>
    <property type="match status" value="1"/>
</dbReference>
<dbReference type="Gene3D" id="3.10.100.10">
    <property type="entry name" value="Mannose-Binding Protein A, subunit A"/>
    <property type="match status" value="1"/>
</dbReference>
<evidence type="ECO:0000256" key="3">
    <source>
        <dbReference type="ARBA" id="ARBA00022659"/>
    </source>
</evidence>
<dbReference type="PRINTS" id="PR00722">
    <property type="entry name" value="CHYMOTRYPSIN"/>
</dbReference>
<evidence type="ECO:0000256" key="12">
    <source>
        <dbReference type="ARBA" id="ARBA00052079"/>
    </source>
</evidence>
<dbReference type="PROSITE" id="PS00022">
    <property type="entry name" value="EGF_1"/>
    <property type="match status" value="1"/>
</dbReference>
<dbReference type="Pfam" id="PF00084">
    <property type="entry name" value="Sushi"/>
    <property type="match status" value="5"/>
</dbReference>
<feature type="domain" description="EGF-like" evidence="18">
    <location>
        <begin position="93"/>
        <end position="127"/>
    </location>
</feature>
<evidence type="ECO:0000259" key="19">
    <source>
        <dbReference type="PROSITE" id="PS50240"/>
    </source>
</evidence>
<dbReference type="Gene3D" id="2.10.70.10">
    <property type="entry name" value="Complement Module, domain 1"/>
    <property type="match status" value="6"/>
</dbReference>